<gene>
    <name evidence="2" type="ORF">NE857_22365</name>
</gene>
<dbReference type="EMBL" id="CP099837">
    <property type="protein sequence ID" value="USY18062.1"/>
    <property type="molecule type" value="Genomic_DNA"/>
</dbReference>
<keyword evidence="3" id="KW-1185">Reference proteome</keyword>
<organism evidence="2 3">
    <name type="scientific">Nocardiopsis exhalans</name>
    <dbReference type="NCBI Taxonomy" id="163604"/>
    <lineage>
        <taxon>Bacteria</taxon>
        <taxon>Bacillati</taxon>
        <taxon>Actinomycetota</taxon>
        <taxon>Actinomycetes</taxon>
        <taxon>Streptosporangiales</taxon>
        <taxon>Nocardiopsidaceae</taxon>
        <taxon>Nocardiopsis</taxon>
    </lineage>
</organism>
<dbReference type="RefSeq" id="WP_254417537.1">
    <property type="nucleotide sequence ID" value="NZ_BAAAJB010000077.1"/>
</dbReference>
<feature type="region of interest" description="Disordered" evidence="1">
    <location>
        <begin position="561"/>
        <end position="588"/>
    </location>
</feature>
<protein>
    <submittedName>
        <fullName evidence="2">Uncharacterized protein</fullName>
    </submittedName>
</protein>
<evidence type="ECO:0000313" key="2">
    <source>
        <dbReference type="EMBL" id="USY18062.1"/>
    </source>
</evidence>
<proteinExistence type="predicted"/>
<name>A0ABY5D141_9ACTN</name>
<evidence type="ECO:0000256" key="1">
    <source>
        <dbReference type="SAM" id="MobiDB-lite"/>
    </source>
</evidence>
<sequence>MATVDELLAYLPTDSTGNPACAPAEVAPLLTTLAGSQARADEAVAQLLGQGHKAGWAAAYALALAWVRTKPTPERYRACLAPVPVTASLPPCPQIADLLIEPDPLPERAGALAESAGAYAHLRRWISDPEILTPRIELELAEDALTTRVRILASMAAAQACLPTCDMIPAHAVHAVLEGDAGMIERHLHTVLARVAGRAHPPGRGRSVESLYPVWEPLLLGEQRLVESWDHDVLTVVDMLAPHLSAGTDDHLTNQLGVLALLWWHERAGKPRAQDQERLAALAQMVAHRDAPQRAREAVAAMETAFSEPWQRQRTVVVQTAVDQHLDHGGLAWAALAQWVGSAAQVQVPAHQVEPIQRRGPWWRAWQDADQMCEQAKPHWGAHSWDGTGVRALLALTRYTVAAQHPDADNDELLARTVWLLRSHERFYALVPAALRGLGHDVDQCDLADEVSSAWAWVHREWPPTLHGTDRHRYGGLARGVAWGGSQCAAHVLLTPWAENIAAPALARAIGAIPLGARVQVVSGGHAERTGTVVAARVHDSAQAMESLRPPTQYRVHLGQQRPHGEGEVFNADQLAPTSPFPAKETNT</sequence>
<accession>A0ABY5D141</accession>
<dbReference type="Proteomes" id="UP001055940">
    <property type="component" value="Chromosome"/>
</dbReference>
<evidence type="ECO:0000313" key="3">
    <source>
        <dbReference type="Proteomes" id="UP001055940"/>
    </source>
</evidence>
<reference evidence="2" key="1">
    <citation type="submission" date="2022-06" db="EMBL/GenBank/DDBJ databases">
        <authorList>
            <person name="Ping M."/>
        </authorList>
    </citation>
    <scope>NUCLEOTIDE SEQUENCE</scope>
    <source>
        <strain evidence="2">JCM11759T</strain>
    </source>
</reference>